<name>A0ABT3RN11_9BACT</name>
<gene>
    <name evidence="2" type="ORF">OO013_01690</name>
</gene>
<reference evidence="2 3" key="1">
    <citation type="submission" date="2022-11" db="EMBL/GenBank/DDBJ databases">
        <title>The characterization of three novel Bacteroidetes species and genomic analysis of their roles in tidal elemental geochemical cycles.</title>
        <authorList>
            <person name="Ma K."/>
        </authorList>
    </citation>
    <scope>NUCLEOTIDE SEQUENCE [LARGE SCALE GENOMIC DNA]</scope>
    <source>
        <strain evidence="2 3">M17</strain>
    </source>
</reference>
<feature type="domain" description="PKD" evidence="1">
    <location>
        <begin position="1084"/>
        <end position="1144"/>
    </location>
</feature>
<dbReference type="RefSeq" id="WP_266054806.1">
    <property type="nucleotide sequence ID" value="NZ_JAPFQN010000002.1"/>
</dbReference>
<dbReference type="EMBL" id="JAPFQN010000002">
    <property type="protein sequence ID" value="MCX2742555.1"/>
    <property type="molecule type" value="Genomic_DNA"/>
</dbReference>
<protein>
    <submittedName>
        <fullName evidence="2">PKD domain-containing protein</fullName>
    </submittedName>
</protein>
<feature type="domain" description="PKD" evidence="1">
    <location>
        <begin position="1002"/>
        <end position="1044"/>
    </location>
</feature>
<dbReference type="Pfam" id="PF18911">
    <property type="entry name" value="PKD_4"/>
    <property type="match status" value="4"/>
</dbReference>
<feature type="domain" description="PKD" evidence="1">
    <location>
        <begin position="514"/>
        <end position="576"/>
    </location>
</feature>
<dbReference type="PANTHER" id="PTHR36842:SF1">
    <property type="entry name" value="PROTEIN TOLB"/>
    <property type="match status" value="1"/>
</dbReference>
<dbReference type="InterPro" id="IPR000601">
    <property type="entry name" value="PKD_dom"/>
</dbReference>
<proteinExistence type="predicted"/>
<dbReference type="InterPro" id="IPR035986">
    <property type="entry name" value="PKD_dom_sf"/>
</dbReference>
<feature type="domain" description="PKD" evidence="1">
    <location>
        <begin position="912"/>
        <end position="961"/>
    </location>
</feature>
<dbReference type="CDD" id="cd00146">
    <property type="entry name" value="PKD"/>
    <property type="match status" value="4"/>
</dbReference>
<dbReference type="Gene3D" id="2.60.40.10">
    <property type="entry name" value="Immunoglobulins"/>
    <property type="match status" value="6"/>
</dbReference>
<sequence>MENLQDKVLGLLLFIFFAVSPSYLYSQTCNVEPGYSFLTSSSGCAPFNVRIQTEFFNSTAGTVYYVDWGDGSPIEVYTQAVDYSAAANNGTIIEHTYASSPTDCGYIINIDAENAACPFGSIEPLQIPVVVWTEDQPAVAPNTYRVCAGYAADITFEDNSNWNCNPRPTRENAASRWGQWIYGTGDATNRIPGITVGGSTPAFPYKDDVAPIYPIDDLTQTSDVISVPVTTNADIGKEFEITWRNWNQCNAYDNDVTDGNGLNPVTGDMINGDNDPVVAAGKVVIVESPEPDFVTRKGDASGAIADLFCIDDPVYFDNETPPIAGAGYWYTWEFFDDNTGTVSLGTSNDENPTFSFSTPGQKLITYKVKDINAAGNCEVEIQKVITISPTAVANINIEDAAGNPVTENQFCIDSQEGTVQELVFVDGTQNIDANTRWKWEFFDQNGNLVDSYPASGFSDTQLGPFNRVFGQKGNYLVRLTTKDAGTNCESIDEKSITIYDTPQPDFTATGSCSGEDILFTDASTYNALASEQIISYEWDFDYDGTTFSADQTLGTGEDVTYNYASSGMYTVALKVTTDGAGCSKIFTQSITINPQPQSAISANTLSGCSDLEVTLNNTSHATQTATINEYRWYRDSGSGPELFATREPGVSGYTSSFNEIFINDTGSDLVYEVYMEAISAQGCITQSNVLSISVSPAPITSFVSSDYDPNANNCAPQTYNFSVTPETQSLSPDTYTWTVYDEGTGTQLYTATNNGTNPSFSYTFDNTDQIAKVYRVYVEASKTGVCFRGNSMLVRVNPIPSGMFTVSEPEITCTDYTVIYDADQKGLYQYTWEIINDGNSFFPPNDQDFVEQTYPRPAAGEADKTITVRLTTTNSTLCKSSTEEQTFTIPAQTNFMAAFTATPENQTYPSSTVSITNNSTQSSGLSYEWDFGDGTVASGYDPGSHTYAEAGNYIITLTVSDGGCIEQISLQVAISPSGPIADFIFEPGVGCSPLTVYFTNLSESATNFLWDFGDGNTSTEIDPIHSYRSPGIYEVSLTASSEFGEDIFISEQKIEVLETPYADFVIRPFPIYLPDDEATFINRSTNATSYFWDFGDGNTSTQTNPVHQYENDGDYTITLVAQNENGCADTLTIEGAVETITTGRFRVPNVFSPDPTGPSGGYVDGEVGRNDIFRPLIEGVKEYHLQIFNKWGELLFESFNTKQGWDGYYKDKLCQEDVYVYKIRAVFNNNEETTKVGDVLLLQ</sequence>
<dbReference type="InterPro" id="IPR013783">
    <property type="entry name" value="Ig-like_fold"/>
</dbReference>
<evidence type="ECO:0000313" key="3">
    <source>
        <dbReference type="Proteomes" id="UP001209885"/>
    </source>
</evidence>
<dbReference type="InterPro" id="IPR022409">
    <property type="entry name" value="PKD/Chitinase_dom"/>
</dbReference>
<dbReference type="Pfam" id="PF13585">
    <property type="entry name" value="CHU_C"/>
    <property type="match status" value="1"/>
</dbReference>
<dbReference type="PROSITE" id="PS50093">
    <property type="entry name" value="PKD"/>
    <property type="match status" value="4"/>
</dbReference>
<accession>A0ABT3RN11</accession>
<dbReference type="SMART" id="SM00089">
    <property type="entry name" value="PKD"/>
    <property type="match status" value="6"/>
</dbReference>
<dbReference type="PANTHER" id="PTHR36842">
    <property type="entry name" value="PROTEIN TOLB HOMOLOG"/>
    <property type="match status" value="1"/>
</dbReference>
<evidence type="ECO:0000313" key="2">
    <source>
        <dbReference type="EMBL" id="MCX2742555.1"/>
    </source>
</evidence>
<dbReference type="SUPFAM" id="SSF49299">
    <property type="entry name" value="PKD domain"/>
    <property type="match status" value="5"/>
</dbReference>
<comment type="caution">
    <text evidence="2">The sequence shown here is derived from an EMBL/GenBank/DDBJ whole genome shotgun (WGS) entry which is preliminary data.</text>
</comment>
<evidence type="ECO:0000259" key="1">
    <source>
        <dbReference type="PROSITE" id="PS50093"/>
    </source>
</evidence>
<keyword evidence="3" id="KW-1185">Reference proteome</keyword>
<organism evidence="2 3">
    <name type="scientific">Mangrovivirga halotolerans</name>
    <dbReference type="NCBI Taxonomy" id="2993936"/>
    <lineage>
        <taxon>Bacteria</taxon>
        <taxon>Pseudomonadati</taxon>
        <taxon>Bacteroidota</taxon>
        <taxon>Cytophagia</taxon>
        <taxon>Cytophagales</taxon>
        <taxon>Mangrovivirgaceae</taxon>
        <taxon>Mangrovivirga</taxon>
    </lineage>
</organism>
<dbReference type="Proteomes" id="UP001209885">
    <property type="component" value="Unassembled WGS sequence"/>
</dbReference>